<keyword evidence="6 7" id="KW-0472">Membrane</keyword>
<feature type="transmembrane region" description="Helical" evidence="7">
    <location>
        <begin position="268"/>
        <end position="295"/>
    </location>
</feature>
<dbReference type="Gene3D" id="1.10.3720.10">
    <property type="entry name" value="MetI-like"/>
    <property type="match status" value="1"/>
</dbReference>
<feature type="transmembrane region" description="Helical" evidence="7">
    <location>
        <begin position="211"/>
        <end position="232"/>
    </location>
</feature>
<feature type="domain" description="ABC transmembrane type-1" evidence="8">
    <location>
        <begin position="140"/>
        <end position="339"/>
    </location>
</feature>
<comment type="subcellular location">
    <subcellularLocation>
        <location evidence="1 7">Cell membrane</location>
        <topology evidence="1 7">Multi-pass membrane protein</topology>
    </subcellularLocation>
</comment>
<evidence type="ECO:0000313" key="10">
    <source>
        <dbReference type="Proteomes" id="UP000321408"/>
    </source>
</evidence>
<accession>A0A5B9DET7</accession>
<comment type="similarity">
    <text evidence="7">Belongs to the binding-protein-dependent transport system permease family.</text>
</comment>
<dbReference type="PANTHER" id="PTHR43386">
    <property type="entry name" value="OLIGOPEPTIDE TRANSPORT SYSTEM PERMEASE PROTEIN APPC"/>
    <property type="match status" value="1"/>
</dbReference>
<dbReference type="PROSITE" id="PS50928">
    <property type="entry name" value="ABC_TM1"/>
    <property type="match status" value="1"/>
</dbReference>
<dbReference type="Proteomes" id="UP000321408">
    <property type="component" value="Chromosome"/>
</dbReference>
<name>A0A5B9DET7_9ARCH</name>
<dbReference type="OrthoDB" id="312811at2157"/>
<protein>
    <submittedName>
        <fullName evidence="9">ABC transporter permease</fullName>
    </submittedName>
</protein>
<dbReference type="Pfam" id="PF00528">
    <property type="entry name" value="BPD_transp_1"/>
    <property type="match status" value="1"/>
</dbReference>
<dbReference type="GO" id="GO:0005886">
    <property type="term" value="C:plasma membrane"/>
    <property type="evidence" value="ECO:0007669"/>
    <property type="project" value="UniProtKB-SubCell"/>
</dbReference>
<keyword evidence="5 7" id="KW-1133">Transmembrane helix</keyword>
<evidence type="ECO:0000259" key="8">
    <source>
        <dbReference type="PROSITE" id="PS50928"/>
    </source>
</evidence>
<dbReference type="EMBL" id="CP042905">
    <property type="protein sequence ID" value="QEE17634.1"/>
    <property type="molecule type" value="Genomic_DNA"/>
</dbReference>
<dbReference type="SUPFAM" id="SSF161098">
    <property type="entry name" value="MetI-like"/>
    <property type="match status" value="1"/>
</dbReference>
<proteinExistence type="inferred from homology"/>
<organism evidence="9 10">
    <name type="scientific">Promethearchaeum syntrophicum</name>
    <dbReference type="NCBI Taxonomy" id="2594042"/>
    <lineage>
        <taxon>Archaea</taxon>
        <taxon>Promethearchaeati</taxon>
        <taxon>Promethearchaeota</taxon>
        <taxon>Promethearchaeia</taxon>
        <taxon>Promethearchaeales</taxon>
        <taxon>Promethearchaeaceae</taxon>
        <taxon>Promethearchaeum</taxon>
    </lineage>
</organism>
<evidence type="ECO:0000256" key="2">
    <source>
        <dbReference type="ARBA" id="ARBA00022448"/>
    </source>
</evidence>
<dbReference type="GO" id="GO:0055085">
    <property type="term" value="P:transmembrane transport"/>
    <property type="evidence" value="ECO:0007669"/>
    <property type="project" value="InterPro"/>
</dbReference>
<dbReference type="InterPro" id="IPR050366">
    <property type="entry name" value="BP-dependent_transpt_permease"/>
</dbReference>
<feature type="transmembrane region" description="Helical" evidence="7">
    <location>
        <begin position="146"/>
        <end position="168"/>
    </location>
</feature>
<evidence type="ECO:0000256" key="7">
    <source>
        <dbReference type="RuleBase" id="RU363032"/>
    </source>
</evidence>
<keyword evidence="10" id="KW-1185">Reference proteome</keyword>
<feature type="transmembrane region" description="Helical" evidence="7">
    <location>
        <begin position="322"/>
        <end position="342"/>
    </location>
</feature>
<feature type="transmembrane region" description="Helical" evidence="7">
    <location>
        <begin position="77"/>
        <end position="98"/>
    </location>
</feature>
<evidence type="ECO:0000256" key="4">
    <source>
        <dbReference type="ARBA" id="ARBA00022692"/>
    </source>
</evidence>
<evidence type="ECO:0000256" key="1">
    <source>
        <dbReference type="ARBA" id="ARBA00004651"/>
    </source>
</evidence>
<dbReference type="GeneID" id="41331442"/>
<evidence type="ECO:0000313" key="9">
    <source>
        <dbReference type="EMBL" id="QEE17634.1"/>
    </source>
</evidence>
<sequence length="353" mass="39403">MSNETEFEKELKLKDNVEYSFFSGMAYTFKELFVWLIHNLKFIFIPSFKDEELSARVVEFEKDRSQRRFLARLNNPLTKLGILILFVIISFAVFAPWLSDYHVDDLIGINTGSWEGPSPDHPLGTTNFGRDILGRCIFGARTSLTIALPSILVSVFLGVIFGIIAAYFGGWVDNIIMFMTDVLLAFPGLILALIVVDIFTNNRWLRENLDIGPLAAIALTFGILGIPVYIRLTRSQVLQAKELTYVEAAKVIGAKNGRIMFKHILPNVFSPVLITFTFNVGGIILSLAGLSFLGFGDQTLIEWGLDINIGRSYLNNAPQASFWPGMMVLFTVLGFMLVGDGLRDALDPKTKVT</sequence>
<keyword evidence="2 7" id="KW-0813">Transport</keyword>
<keyword evidence="4 7" id="KW-0812">Transmembrane</keyword>
<feature type="transmembrane region" description="Helical" evidence="7">
    <location>
        <begin position="175"/>
        <end position="199"/>
    </location>
</feature>
<evidence type="ECO:0000256" key="5">
    <source>
        <dbReference type="ARBA" id="ARBA00022989"/>
    </source>
</evidence>
<dbReference type="AlphaFoldDB" id="A0A5B9DET7"/>
<evidence type="ECO:0000256" key="6">
    <source>
        <dbReference type="ARBA" id="ARBA00023136"/>
    </source>
</evidence>
<dbReference type="PANTHER" id="PTHR43386:SF1">
    <property type="entry name" value="D,D-DIPEPTIDE TRANSPORT SYSTEM PERMEASE PROTEIN DDPC-RELATED"/>
    <property type="match status" value="1"/>
</dbReference>
<dbReference type="RefSeq" id="WP_147664522.1">
    <property type="nucleotide sequence ID" value="NZ_CP042905.2"/>
</dbReference>
<dbReference type="InterPro" id="IPR035906">
    <property type="entry name" value="MetI-like_sf"/>
</dbReference>
<dbReference type="KEGG" id="psyt:DSAG12_03471"/>
<dbReference type="InterPro" id="IPR000515">
    <property type="entry name" value="MetI-like"/>
</dbReference>
<evidence type="ECO:0000256" key="3">
    <source>
        <dbReference type="ARBA" id="ARBA00022475"/>
    </source>
</evidence>
<reference evidence="9 10" key="1">
    <citation type="journal article" date="2020" name="Nature">
        <title>Isolation of an archaeon at the prokaryote-eukaryote interface.</title>
        <authorList>
            <person name="Imachi H."/>
            <person name="Nobu M.K."/>
            <person name="Nakahara N."/>
            <person name="Morono Y."/>
            <person name="Ogawara M."/>
            <person name="Takaki Y."/>
            <person name="Takano Y."/>
            <person name="Uematsu K."/>
            <person name="Ikuta T."/>
            <person name="Ito M."/>
            <person name="Matsui Y."/>
            <person name="Miyazaki M."/>
            <person name="Murata K."/>
            <person name="Saito Y."/>
            <person name="Sakai S."/>
            <person name="Song C."/>
            <person name="Tasumi E."/>
            <person name="Yamanaka Y."/>
            <person name="Yamaguchi T."/>
            <person name="Kamagata Y."/>
            <person name="Tamaki H."/>
            <person name="Takai K."/>
        </authorList>
    </citation>
    <scope>NUCLEOTIDE SEQUENCE [LARGE SCALE GENOMIC DNA]</scope>
    <source>
        <strain evidence="9 10">MK-D1</strain>
    </source>
</reference>
<reference evidence="9 10" key="2">
    <citation type="journal article" date="2024" name="Int. J. Syst. Evol. Microbiol.">
        <title>Promethearchaeum syntrophicum gen. nov., sp. nov., an anaerobic, obligately syntrophic archaeon, the first isolate of the lineage 'Asgard' archaea, and proposal of the new archaeal phylum Promethearchaeota phyl. nov. and kingdom Promethearchaeati regn. nov.</title>
        <authorList>
            <person name="Imachi H."/>
            <person name="Nobu M.K."/>
            <person name="Kato S."/>
            <person name="Takaki Y."/>
            <person name="Miyazaki M."/>
            <person name="Miyata M."/>
            <person name="Ogawara M."/>
            <person name="Saito Y."/>
            <person name="Sakai S."/>
            <person name="Tahara Y.O."/>
            <person name="Takano Y."/>
            <person name="Tasumi E."/>
            <person name="Uematsu K."/>
            <person name="Yoshimura T."/>
            <person name="Itoh T."/>
            <person name="Ohkuma M."/>
            <person name="Takai K."/>
        </authorList>
    </citation>
    <scope>NUCLEOTIDE SEQUENCE [LARGE SCALE GENOMIC DNA]</scope>
    <source>
        <strain evidence="9 10">MK-D1</strain>
    </source>
</reference>
<keyword evidence="3" id="KW-1003">Cell membrane</keyword>
<gene>
    <name evidence="9" type="ORF">DSAG12_03471</name>
</gene>
<dbReference type="CDD" id="cd06261">
    <property type="entry name" value="TM_PBP2"/>
    <property type="match status" value="1"/>
</dbReference>